<dbReference type="OrthoDB" id="5186at2759"/>
<feature type="domain" description="VWFA" evidence="2">
    <location>
        <begin position="1266"/>
        <end position="1447"/>
    </location>
</feature>
<dbReference type="EMBL" id="GL833126">
    <property type="protein sequence ID" value="EGB08964.1"/>
    <property type="molecule type" value="Genomic_DNA"/>
</dbReference>
<dbReference type="SUPFAM" id="SSF52540">
    <property type="entry name" value="P-loop containing nucleoside triphosphate hydrolases"/>
    <property type="match status" value="3"/>
</dbReference>
<dbReference type="GO" id="GO:0005737">
    <property type="term" value="C:cytoplasm"/>
    <property type="evidence" value="ECO:0007669"/>
    <property type="project" value="TreeGrafter"/>
</dbReference>
<dbReference type="Proteomes" id="UP000002729">
    <property type="component" value="Unassembled WGS sequence"/>
</dbReference>
<dbReference type="GO" id="GO:0016887">
    <property type="term" value="F:ATP hydrolysis activity"/>
    <property type="evidence" value="ECO:0007669"/>
    <property type="project" value="InterPro"/>
</dbReference>
<dbReference type="KEGG" id="aaf:AURANDRAFT_53426"/>
<dbReference type="InterPro" id="IPR039891">
    <property type="entry name" value="VWA8"/>
</dbReference>
<feature type="region of interest" description="Disordered" evidence="1">
    <location>
        <begin position="1067"/>
        <end position="1139"/>
    </location>
</feature>
<dbReference type="InterPro" id="IPR036465">
    <property type="entry name" value="vWFA_dom_sf"/>
</dbReference>
<name>F0Y7C4_AURAN</name>
<evidence type="ECO:0000256" key="1">
    <source>
        <dbReference type="SAM" id="MobiDB-lite"/>
    </source>
</evidence>
<dbReference type="InterPro" id="IPR002035">
    <property type="entry name" value="VWF_A"/>
</dbReference>
<proteinExistence type="predicted"/>
<protein>
    <recommendedName>
        <fullName evidence="2">VWFA domain-containing protein</fullName>
    </recommendedName>
</protein>
<dbReference type="OMA" id="GTHIVHP"/>
<dbReference type="Gene3D" id="3.40.50.410">
    <property type="entry name" value="von Willebrand factor, type A domain"/>
    <property type="match status" value="1"/>
</dbReference>
<feature type="compositionally biased region" description="Gly residues" evidence="1">
    <location>
        <begin position="1121"/>
        <end position="1138"/>
    </location>
</feature>
<dbReference type="PANTHER" id="PTHR21610:SF9">
    <property type="entry name" value="VON WILLEBRAND FACTOR A DOMAIN-CONTAINING PROTEIN 8"/>
    <property type="match status" value="1"/>
</dbReference>
<feature type="region of interest" description="Disordered" evidence="1">
    <location>
        <begin position="68"/>
        <end position="98"/>
    </location>
</feature>
<evidence type="ECO:0000259" key="2">
    <source>
        <dbReference type="SMART" id="SM00327"/>
    </source>
</evidence>
<sequence length="1456" mass="155287">MFRVAAKNGAVVRATAELDSAKQGEIPRHTILRSLERTVLSDGRERVRVAGPPAGWVSRKVLEAVEASDAAPASDAQPVAKKPKAKAKPPRPPPRVDVMRRLTAARTDATRVPWPARIRGADVVAPPRAMRWLHQKLALKQDAFLLGDPGPHARQCVLQFCAALGLEVSYVGVTRDTTEADLKQRREIRDGGVFFADQAPVEAAVHGRVLVLEGVEKAERNVLPLLNNLLENREMALEDGTFLSPRAAEGGGRLRRVDPGFFVVALGLPAPRYAGNPLDPPLRSRFAALKLEPTPPDDEYRLLAAAAPGADPTTLRALVEVVTALRGDASLPRFPELGLLSVARLLGAFPGLAPLDALHRAWPWRRLGLSGGGLELAAAALARLAAAAAPGDDGRPPAALPGAPPAAHGLEGVEAPAAADGGGYRSCGARFAGVAAPVAAPHGGGALPWAPAACALTASQRRVLDALAQDHAVGMDCCLVGPRGCGQCCGKTAIARAFASAFGYSRRRGGGAGGVYPVFCFKDMSARDLTQRRTTDALGNTVWSDGPLVAAARRGGLCVLDGAHRLARGTLCGAVAPLLCDRSLSLPSGERLVAREHYDDLLSRGFSEDALRAARVEPAHPSFRVLATAEPGGDWLDDEVLTVFHVHGVDPLDRREHAALLRGEVEARGGDADARAPLLEAALDFGDAVGGALDADPTLAPLLLSTRRLRALATHAAALRGDAAAALHRALSPGFALLFFSSGGAIAPEAAADAPGDVRPPPAPAGVLEATVRRGTLRIGDVEVPTRRAEDRRLVPSVHFVSIPRHVLALRDLLLEWSLDHHLLLIGNQGVGKNKLADRLLELLDAEREYVQLHRDTTALTLAPTLRDGVVVWADSPLVAAARSGRVLVVDEADKAPLEVVCVLKALAEDGELALADGRTLLRAGDAADRGDDVVPIHADFRMVVLANRPGFPFLGNDFYRECGDVFATLVVATPDLESELELLRNYGPNVPPEALKSLLLLFTKLRDLNDEGSIAYPYSTRELVKLVAHLEAFPDDDVESVVSNVFAFDAFDPRLAETLSGAVRGRGLAWRPSNGPTPFAHGNPRRAKLENTHDATDRSGKINRPTSGNWDGRQHIGEGPWDGGTGGSGTAGIGGRAGPYRLDVGQELRMLSEEEKGALPGDFYDEAKKMADEAYAHRLAELELAGHDAGEYASLKAAVASQVSQLRTVLESHEAREQERSWLRHQTQGELDEARLVDGVAGAPDVYRRRGVEADAGALLRPKTPKRIKFVLDISGSMYTFNRIDDRLRRLQEAAAFAGFEAKYDLAVVGHSGTGPEAERLVEFGRPVATDAERLAIARRLAAHAQFAHSGDSTLEATRLAVDDAAAGDADERFVFVVSDADLKRYGITPEAWNAILMARHPEVQAYVVLISSNEDEAAAIVRGLAPGHAFIADQTERLAVTFKQIFLGSMLKNR</sequence>
<dbReference type="InterPro" id="IPR011704">
    <property type="entry name" value="ATPase_dyneun-rel_AAA"/>
</dbReference>
<dbReference type="SMART" id="SM00327">
    <property type="entry name" value="VWA"/>
    <property type="match status" value="1"/>
</dbReference>
<dbReference type="Gene3D" id="3.40.50.300">
    <property type="entry name" value="P-loop containing nucleotide triphosphate hydrolases"/>
    <property type="match status" value="3"/>
</dbReference>
<accession>F0Y7C4</accession>
<dbReference type="PANTHER" id="PTHR21610">
    <property type="entry name" value="VON WILLEBRAND FACTOR A DOMAIN-CONTAINING PROTEIN 8"/>
    <property type="match status" value="1"/>
</dbReference>
<evidence type="ECO:0000313" key="4">
    <source>
        <dbReference type="Proteomes" id="UP000002729"/>
    </source>
</evidence>
<feature type="compositionally biased region" description="Basic and acidic residues" evidence="1">
    <location>
        <begin position="1088"/>
        <end position="1101"/>
    </location>
</feature>
<dbReference type="InterPro" id="IPR027417">
    <property type="entry name" value="P-loop_NTPase"/>
</dbReference>
<dbReference type="Pfam" id="PF07728">
    <property type="entry name" value="AAA_5"/>
    <property type="match status" value="3"/>
</dbReference>
<gene>
    <name evidence="3" type="ORF">AURANDRAFT_53426</name>
</gene>
<feature type="compositionally biased region" description="Low complexity" evidence="1">
    <location>
        <begin position="68"/>
        <end position="80"/>
    </location>
</feature>
<reference evidence="3 4" key="1">
    <citation type="journal article" date="2011" name="Proc. Natl. Acad. Sci. U.S.A.">
        <title>Niche of harmful alga Aureococcus anophagefferens revealed through ecogenomics.</title>
        <authorList>
            <person name="Gobler C.J."/>
            <person name="Berry D.L."/>
            <person name="Dyhrman S.T."/>
            <person name="Wilhelm S.W."/>
            <person name="Salamov A."/>
            <person name="Lobanov A.V."/>
            <person name="Zhang Y."/>
            <person name="Collier J.L."/>
            <person name="Wurch L.L."/>
            <person name="Kustka A.B."/>
            <person name="Dill B.D."/>
            <person name="Shah M."/>
            <person name="VerBerkmoes N.C."/>
            <person name="Kuo A."/>
            <person name="Terry A."/>
            <person name="Pangilinan J."/>
            <person name="Lindquist E.A."/>
            <person name="Lucas S."/>
            <person name="Paulsen I.T."/>
            <person name="Hattenrath-Lehmann T.K."/>
            <person name="Talmage S.C."/>
            <person name="Walker E.A."/>
            <person name="Koch F."/>
            <person name="Burson A.M."/>
            <person name="Marcoval M.A."/>
            <person name="Tang Y.Z."/>
            <person name="Lecleir G.R."/>
            <person name="Coyne K.J."/>
            <person name="Berg G.M."/>
            <person name="Bertrand E.M."/>
            <person name="Saito M.A."/>
            <person name="Gladyshev V.N."/>
            <person name="Grigoriev I.V."/>
        </authorList>
    </citation>
    <scope>NUCLEOTIDE SEQUENCE [LARGE SCALE GENOMIC DNA]</scope>
    <source>
        <strain evidence="4">CCMP 1984</strain>
    </source>
</reference>
<dbReference type="InParanoid" id="F0Y7C4"/>
<dbReference type="eggNOG" id="KOG1808">
    <property type="taxonomic scope" value="Eukaryota"/>
</dbReference>
<dbReference type="GeneID" id="20222298"/>
<dbReference type="SUPFAM" id="SSF53300">
    <property type="entry name" value="vWA-like"/>
    <property type="match status" value="1"/>
</dbReference>
<organism evidence="4">
    <name type="scientific">Aureococcus anophagefferens</name>
    <name type="common">Harmful bloom alga</name>
    <dbReference type="NCBI Taxonomy" id="44056"/>
    <lineage>
        <taxon>Eukaryota</taxon>
        <taxon>Sar</taxon>
        <taxon>Stramenopiles</taxon>
        <taxon>Ochrophyta</taxon>
        <taxon>Pelagophyceae</taxon>
        <taxon>Pelagomonadales</taxon>
        <taxon>Pelagomonadaceae</taxon>
        <taxon>Aureococcus</taxon>
    </lineage>
</organism>
<evidence type="ECO:0000313" key="3">
    <source>
        <dbReference type="EMBL" id="EGB08964.1"/>
    </source>
</evidence>
<dbReference type="RefSeq" id="XP_009036096.1">
    <property type="nucleotide sequence ID" value="XM_009037848.1"/>
</dbReference>
<keyword evidence="4" id="KW-1185">Reference proteome</keyword>
<dbReference type="GO" id="GO:0005524">
    <property type="term" value="F:ATP binding"/>
    <property type="evidence" value="ECO:0007669"/>
    <property type="project" value="InterPro"/>
</dbReference>